<evidence type="ECO:0008006" key="9">
    <source>
        <dbReference type="Google" id="ProtNLM"/>
    </source>
</evidence>
<dbReference type="EMBL" id="MSFO01000004">
    <property type="protein sequence ID" value="PLB48717.1"/>
    <property type="molecule type" value="Genomic_DNA"/>
</dbReference>
<keyword evidence="3" id="KW-0805">Transcription regulation</keyword>
<evidence type="ECO:0000256" key="2">
    <source>
        <dbReference type="ARBA" id="ARBA00022833"/>
    </source>
</evidence>
<evidence type="ECO:0000256" key="5">
    <source>
        <dbReference type="ARBA" id="ARBA00023163"/>
    </source>
</evidence>
<dbReference type="VEuPathDB" id="FungiDB:P170DRAFT_509453"/>
<dbReference type="GO" id="GO:0046872">
    <property type="term" value="F:metal ion binding"/>
    <property type="evidence" value="ECO:0007669"/>
    <property type="project" value="UniProtKB-KW"/>
</dbReference>
<proteinExistence type="predicted"/>
<gene>
    <name evidence="7" type="ORF">P170DRAFT_509453</name>
</gene>
<keyword evidence="2" id="KW-0862">Zinc</keyword>
<evidence type="ECO:0000256" key="1">
    <source>
        <dbReference type="ARBA" id="ARBA00022723"/>
    </source>
</evidence>
<dbReference type="GO" id="GO:0003677">
    <property type="term" value="F:DNA binding"/>
    <property type="evidence" value="ECO:0007669"/>
    <property type="project" value="UniProtKB-KW"/>
</dbReference>
<protein>
    <recommendedName>
        <fullName evidence="9">C6 zinc finger domain protein</fullName>
    </recommendedName>
</protein>
<accession>A0A2I2G753</accession>
<sequence>MQPNDIQQPLASWHMKIPRVLPERLFTHDKDAALLNHAQFFVLDQMASVSDPADFWYSYAMPLAHIETPLSYAFCALGAAHRHFLLSGPGDLKGSKDEVLKSEIITIEKYNAAIAQIQEYSRREHRGIDGYIPLICCVVFICIEQLLGRYTESVTHLQSGCCLFRSTVDLPGMSAPGDLKNALLKVFYRLGYDAITIGECEVLGYLPCDFPMPDMGSRDQPFADYDEASKMLGQVDVIHNASYASPAVVHVSQPTEGREYLLQEYRALNSAREAFGIWKSRFKLLQQSGIPAPEQEPQALFFSLEQSVWAMLSELTTFEDPPSIESCQAVLSNTEAVALMYQSEKHPTFSFGGDLVPTLGLICMSCEDRETQERSLSVLRLLRRREGIWDSVELAYDCETLLLTGELPC</sequence>
<keyword evidence="1" id="KW-0479">Metal-binding</keyword>
<evidence type="ECO:0000256" key="3">
    <source>
        <dbReference type="ARBA" id="ARBA00023015"/>
    </source>
</evidence>
<dbReference type="OrthoDB" id="2593732at2759"/>
<organism evidence="7 8">
    <name type="scientific">Aspergillus steynii IBT 23096</name>
    <dbReference type="NCBI Taxonomy" id="1392250"/>
    <lineage>
        <taxon>Eukaryota</taxon>
        <taxon>Fungi</taxon>
        <taxon>Dikarya</taxon>
        <taxon>Ascomycota</taxon>
        <taxon>Pezizomycotina</taxon>
        <taxon>Eurotiomycetes</taxon>
        <taxon>Eurotiomycetidae</taxon>
        <taxon>Eurotiales</taxon>
        <taxon>Aspergillaceae</taxon>
        <taxon>Aspergillus</taxon>
        <taxon>Aspergillus subgen. Circumdati</taxon>
    </lineage>
</organism>
<evidence type="ECO:0000256" key="6">
    <source>
        <dbReference type="ARBA" id="ARBA00023242"/>
    </source>
</evidence>
<evidence type="ECO:0000313" key="8">
    <source>
        <dbReference type="Proteomes" id="UP000234275"/>
    </source>
</evidence>
<dbReference type="InterPro" id="IPR052360">
    <property type="entry name" value="Transcr_Regulatory_Proteins"/>
</dbReference>
<evidence type="ECO:0000313" key="7">
    <source>
        <dbReference type="EMBL" id="PLB48717.1"/>
    </source>
</evidence>
<reference evidence="7 8" key="1">
    <citation type="submission" date="2016-12" db="EMBL/GenBank/DDBJ databases">
        <title>The genomes of Aspergillus section Nigri reveals drivers in fungal speciation.</title>
        <authorList>
            <consortium name="DOE Joint Genome Institute"/>
            <person name="Vesth T.C."/>
            <person name="Nybo J."/>
            <person name="Theobald S."/>
            <person name="Brandl J."/>
            <person name="Frisvad J.C."/>
            <person name="Nielsen K.F."/>
            <person name="Lyhne E.K."/>
            <person name="Kogle M.E."/>
            <person name="Kuo A."/>
            <person name="Riley R."/>
            <person name="Clum A."/>
            <person name="Nolan M."/>
            <person name="Lipzen A."/>
            <person name="Salamov A."/>
            <person name="Henrissat B."/>
            <person name="Wiebenga A."/>
            <person name="De Vries R.P."/>
            <person name="Grigoriev I.V."/>
            <person name="Mortensen U.H."/>
            <person name="Andersen M.R."/>
            <person name="Baker S.E."/>
        </authorList>
    </citation>
    <scope>NUCLEOTIDE SEQUENCE [LARGE SCALE GENOMIC DNA]</scope>
    <source>
        <strain evidence="7 8">IBT 23096</strain>
    </source>
</reference>
<evidence type="ECO:0000256" key="4">
    <source>
        <dbReference type="ARBA" id="ARBA00023125"/>
    </source>
</evidence>
<dbReference type="GeneID" id="36562386"/>
<dbReference type="Proteomes" id="UP000234275">
    <property type="component" value="Unassembled WGS sequence"/>
</dbReference>
<name>A0A2I2G753_9EURO</name>
<keyword evidence="6" id="KW-0539">Nucleus</keyword>
<dbReference type="RefSeq" id="XP_024704019.1">
    <property type="nucleotide sequence ID" value="XM_024854680.1"/>
</dbReference>
<keyword evidence="8" id="KW-1185">Reference proteome</keyword>
<dbReference type="AlphaFoldDB" id="A0A2I2G753"/>
<keyword evidence="4" id="KW-0238">DNA-binding</keyword>
<dbReference type="PANTHER" id="PTHR36206">
    <property type="entry name" value="ASPERCRYPTIN BIOSYNTHESIS CLUSTER-SPECIFIC TRANSCRIPTION REGULATOR ATNN-RELATED"/>
    <property type="match status" value="1"/>
</dbReference>
<keyword evidence="5" id="KW-0804">Transcription</keyword>
<comment type="caution">
    <text evidence="7">The sequence shown here is derived from an EMBL/GenBank/DDBJ whole genome shotgun (WGS) entry which is preliminary data.</text>
</comment>
<dbReference type="PANTHER" id="PTHR36206:SF12">
    <property type="entry name" value="ASPERCRYPTIN BIOSYNTHESIS CLUSTER-SPECIFIC TRANSCRIPTION REGULATOR ATNN-RELATED"/>
    <property type="match status" value="1"/>
</dbReference>